<dbReference type="RefSeq" id="WP_192147514.1">
    <property type="nucleotide sequence ID" value="NZ_JACYXI010000003.1"/>
</dbReference>
<evidence type="ECO:0000259" key="1">
    <source>
        <dbReference type="Pfam" id="PF07238"/>
    </source>
</evidence>
<feature type="domain" description="PilZ" evidence="1">
    <location>
        <begin position="92"/>
        <end position="165"/>
    </location>
</feature>
<organism evidence="2 3">
    <name type="scientific">Roseibium litorale</name>
    <dbReference type="NCBI Taxonomy" id="2803841"/>
    <lineage>
        <taxon>Bacteria</taxon>
        <taxon>Pseudomonadati</taxon>
        <taxon>Pseudomonadota</taxon>
        <taxon>Alphaproteobacteria</taxon>
        <taxon>Hyphomicrobiales</taxon>
        <taxon>Stappiaceae</taxon>
        <taxon>Roseibium</taxon>
    </lineage>
</organism>
<dbReference type="EMBL" id="JACYXI010000003">
    <property type="protein sequence ID" value="MBD8891386.1"/>
    <property type="molecule type" value="Genomic_DNA"/>
</dbReference>
<evidence type="ECO:0000313" key="2">
    <source>
        <dbReference type="EMBL" id="MBD8891386.1"/>
    </source>
</evidence>
<reference evidence="2 3" key="2">
    <citation type="journal article" date="2021" name="Int. J. Syst. Evol. Microbiol.">
        <title>Roseibium litorale sp. nov., isolated from a tidal flat sediment and proposal for the reclassification of Labrenzia polysiphoniae as Roseibium polysiphoniae comb. nov.</title>
        <authorList>
            <person name="Liu Y."/>
            <person name="Pei T."/>
            <person name="Du J."/>
            <person name="Chao M."/>
            <person name="Deng M.R."/>
            <person name="Zhu H."/>
        </authorList>
    </citation>
    <scope>NUCLEOTIDE SEQUENCE [LARGE SCALE GENOMIC DNA]</scope>
    <source>
        <strain evidence="2 3">4C16A</strain>
    </source>
</reference>
<proteinExistence type="predicted"/>
<protein>
    <submittedName>
        <fullName evidence="2">PilZ domain-containing protein</fullName>
    </submittedName>
</protein>
<dbReference type="Proteomes" id="UP000632063">
    <property type="component" value="Unassembled WGS sequence"/>
</dbReference>
<dbReference type="InterPro" id="IPR009875">
    <property type="entry name" value="PilZ_domain"/>
</dbReference>
<comment type="caution">
    <text evidence="2">The sequence shown here is derived from an EMBL/GenBank/DDBJ whole genome shotgun (WGS) entry which is preliminary data.</text>
</comment>
<dbReference type="SUPFAM" id="SSF141371">
    <property type="entry name" value="PilZ domain-like"/>
    <property type="match status" value="1"/>
</dbReference>
<name>A0ABR9CM58_9HYPH</name>
<reference evidence="3" key="1">
    <citation type="submission" date="2020-09" db="EMBL/GenBank/DDBJ databases">
        <title>The genome sequence of strain Labrenzia suaedae 4C16A.</title>
        <authorList>
            <person name="Liu Y."/>
        </authorList>
    </citation>
    <scope>NUCLEOTIDE SEQUENCE [LARGE SCALE GENOMIC DNA]</scope>
    <source>
        <strain evidence="3">4C16A</strain>
    </source>
</reference>
<gene>
    <name evidence="2" type="ORF">IG616_07505</name>
</gene>
<evidence type="ECO:0000313" key="3">
    <source>
        <dbReference type="Proteomes" id="UP000632063"/>
    </source>
</evidence>
<accession>A0ABR9CM58</accession>
<sequence>MNVETRKEGDAPDLNALPVLVVDLESLKCVQALAVNFSDWGCKLLGPELGILNKNIGIRLEDDEEFVRGRVTGRKPDYATVVFDQEENGSRDKRREKRYPVTVPATLTDLSRKQSFPCTITNASRSGCRVDGQGLRDLPPDVLLCVDSFGAPVVGQVMWKNPTSAGLILNWNGMRGMGKRDAAKKPVAQKKTEQTDAIKLQLSRL</sequence>
<dbReference type="Pfam" id="PF07238">
    <property type="entry name" value="PilZ"/>
    <property type="match status" value="1"/>
</dbReference>
<keyword evidence="3" id="KW-1185">Reference proteome</keyword>